<evidence type="ECO:0000313" key="1">
    <source>
        <dbReference type="EMBL" id="KAF6236843.1"/>
    </source>
</evidence>
<dbReference type="EMBL" id="JACCJC010000017">
    <property type="protein sequence ID" value="KAF6236843.1"/>
    <property type="molecule type" value="Genomic_DNA"/>
</dbReference>
<dbReference type="Proteomes" id="UP000578531">
    <property type="component" value="Unassembled WGS sequence"/>
</dbReference>
<name>A0A8H6L5X5_9LECA</name>
<dbReference type="SUPFAM" id="SSF53474">
    <property type="entry name" value="alpha/beta-Hydrolases"/>
    <property type="match status" value="1"/>
</dbReference>
<dbReference type="AlphaFoldDB" id="A0A8H6L5X5"/>
<sequence length="135" mass="14864">MPMLPTVIVDAHVAAVAPGAVLTSAYLPSRLDIAYSMVQNGRMVEFPGESKELFPVEMVALMETFPPVIIVHESEDSVTPVAGSVRFVEALKKKFPGSGIRLDVRPEDHGFDGDATMVEKWLKEDVDFITGYWLN</sequence>
<proteinExistence type="predicted"/>
<dbReference type="InterPro" id="IPR029058">
    <property type="entry name" value="AB_hydrolase_fold"/>
</dbReference>
<dbReference type="RefSeq" id="XP_037166176.1">
    <property type="nucleotide sequence ID" value="XM_037307052.1"/>
</dbReference>
<gene>
    <name evidence="1" type="ORF">HO173_005134</name>
</gene>
<dbReference type="Gene3D" id="3.40.50.1820">
    <property type="entry name" value="alpha/beta hydrolase"/>
    <property type="match status" value="1"/>
</dbReference>
<comment type="caution">
    <text evidence="1">The sequence shown here is derived from an EMBL/GenBank/DDBJ whole genome shotgun (WGS) entry which is preliminary data.</text>
</comment>
<evidence type="ECO:0000313" key="2">
    <source>
        <dbReference type="Proteomes" id="UP000578531"/>
    </source>
</evidence>
<dbReference type="OrthoDB" id="19653at2759"/>
<protein>
    <submittedName>
        <fullName evidence="1">Uncharacterized protein</fullName>
    </submittedName>
</protein>
<organism evidence="1 2">
    <name type="scientific">Letharia columbiana</name>
    <dbReference type="NCBI Taxonomy" id="112416"/>
    <lineage>
        <taxon>Eukaryota</taxon>
        <taxon>Fungi</taxon>
        <taxon>Dikarya</taxon>
        <taxon>Ascomycota</taxon>
        <taxon>Pezizomycotina</taxon>
        <taxon>Lecanoromycetes</taxon>
        <taxon>OSLEUM clade</taxon>
        <taxon>Lecanoromycetidae</taxon>
        <taxon>Lecanorales</taxon>
        <taxon>Lecanorineae</taxon>
        <taxon>Parmeliaceae</taxon>
        <taxon>Letharia</taxon>
    </lineage>
</organism>
<keyword evidence="2" id="KW-1185">Reference proteome</keyword>
<accession>A0A8H6L5X5</accession>
<reference evidence="1 2" key="1">
    <citation type="journal article" date="2020" name="Genomics">
        <title>Complete, high-quality genomes from long-read metagenomic sequencing of two wolf lichen thalli reveals enigmatic genome architecture.</title>
        <authorList>
            <person name="McKenzie S.K."/>
            <person name="Walston R.F."/>
            <person name="Allen J.L."/>
        </authorList>
    </citation>
    <scope>NUCLEOTIDE SEQUENCE [LARGE SCALE GENOMIC DNA]</scope>
    <source>
        <strain evidence="1">WasteWater2</strain>
    </source>
</reference>
<dbReference type="GeneID" id="59286798"/>